<protein>
    <recommendedName>
        <fullName evidence="2">peptide-methionine (S)-S-oxide reductase</fullName>
        <ecNumber evidence="2">1.8.4.11</ecNumber>
    </recommendedName>
    <alternativeName>
        <fullName evidence="5">Peptide-methionine (S)-S-oxide reductase</fullName>
    </alternativeName>
    <alternativeName>
        <fullName evidence="4">Protein-methionine-S-oxide reductase</fullName>
    </alternativeName>
</protein>
<dbReference type="PANTHER" id="PTHR42799:SF2">
    <property type="entry name" value="MITOCHONDRIAL PEPTIDE METHIONINE SULFOXIDE REDUCTASE"/>
    <property type="match status" value="1"/>
</dbReference>
<comment type="catalytic activity">
    <reaction evidence="6">
        <text>L-methionyl-[protein] + [thioredoxin]-disulfide + H2O = L-methionyl-(S)-S-oxide-[protein] + [thioredoxin]-dithiol</text>
        <dbReference type="Rhea" id="RHEA:14217"/>
        <dbReference type="Rhea" id="RHEA-COMP:10698"/>
        <dbReference type="Rhea" id="RHEA-COMP:10700"/>
        <dbReference type="Rhea" id="RHEA-COMP:12313"/>
        <dbReference type="Rhea" id="RHEA-COMP:12315"/>
        <dbReference type="ChEBI" id="CHEBI:15377"/>
        <dbReference type="ChEBI" id="CHEBI:16044"/>
        <dbReference type="ChEBI" id="CHEBI:29950"/>
        <dbReference type="ChEBI" id="CHEBI:44120"/>
        <dbReference type="ChEBI" id="CHEBI:50058"/>
        <dbReference type="EC" id="1.8.4.11"/>
    </reaction>
</comment>
<dbReference type="NCBIfam" id="TIGR00401">
    <property type="entry name" value="msrA"/>
    <property type="match status" value="1"/>
</dbReference>
<dbReference type="GO" id="GO:0005737">
    <property type="term" value="C:cytoplasm"/>
    <property type="evidence" value="ECO:0007669"/>
    <property type="project" value="TreeGrafter"/>
</dbReference>
<dbReference type="AlphaFoldDB" id="A0A7S4K616"/>
<evidence type="ECO:0000256" key="2">
    <source>
        <dbReference type="ARBA" id="ARBA00012502"/>
    </source>
</evidence>
<accession>A0A7S4K616</accession>
<dbReference type="EMBL" id="HBKQ01058167">
    <property type="protein sequence ID" value="CAE2284841.1"/>
    <property type="molecule type" value="Transcribed_RNA"/>
</dbReference>
<name>A0A7S4K616_9STRA</name>
<dbReference type="InterPro" id="IPR002569">
    <property type="entry name" value="Met_Sox_Rdtase_MsrA_dom"/>
</dbReference>
<dbReference type="EC" id="1.8.4.11" evidence="2"/>
<feature type="domain" description="Peptide methionine sulphoxide reductase MsrA" evidence="8">
    <location>
        <begin position="111"/>
        <end position="254"/>
    </location>
</feature>
<dbReference type="GO" id="GO:0008113">
    <property type="term" value="F:peptide-methionine (S)-S-oxide reductase activity"/>
    <property type="evidence" value="ECO:0007669"/>
    <property type="project" value="UniProtKB-EC"/>
</dbReference>
<dbReference type="Gene3D" id="3.30.1060.10">
    <property type="entry name" value="Peptide methionine sulphoxide reductase MsrA"/>
    <property type="match status" value="1"/>
</dbReference>
<proteinExistence type="inferred from homology"/>
<dbReference type="InterPro" id="IPR050162">
    <property type="entry name" value="MsrA_MetSO_reductase"/>
</dbReference>
<comment type="catalytic activity">
    <reaction evidence="7">
        <text>[thioredoxin]-disulfide + L-methionine + H2O = L-methionine (S)-S-oxide + [thioredoxin]-dithiol</text>
        <dbReference type="Rhea" id="RHEA:19993"/>
        <dbReference type="Rhea" id="RHEA-COMP:10698"/>
        <dbReference type="Rhea" id="RHEA-COMP:10700"/>
        <dbReference type="ChEBI" id="CHEBI:15377"/>
        <dbReference type="ChEBI" id="CHEBI:29950"/>
        <dbReference type="ChEBI" id="CHEBI:50058"/>
        <dbReference type="ChEBI" id="CHEBI:57844"/>
        <dbReference type="ChEBI" id="CHEBI:58772"/>
        <dbReference type="EC" id="1.8.4.11"/>
    </reaction>
</comment>
<organism evidence="9">
    <name type="scientific">Odontella aurita</name>
    <dbReference type="NCBI Taxonomy" id="265563"/>
    <lineage>
        <taxon>Eukaryota</taxon>
        <taxon>Sar</taxon>
        <taxon>Stramenopiles</taxon>
        <taxon>Ochrophyta</taxon>
        <taxon>Bacillariophyta</taxon>
        <taxon>Mediophyceae</taxon>
        <taxon>Biddulphiophycidae</taxon>
        <taxon>Eupodiscales</taxon>
        <taxon>Odontellaceae</taxon>
        <taxon>Odontella</taxon>
    </lineage>
</organism>
<evidence type="ECO:0000256" key="4">
    <source>
        <dbReference type="ARBA" id="ARBA00030273"/>
    </source>
</evidence>
<evidence type="ECO:0000256" key="7">
    <source>
        <dbReference type="ARBA" id="ARBA00048782"/>
    </source>
</evidence>
<evidence type="ECO:0000259" key="8">
    <source>
        <dbReference type="Pfam" id="PF01625"/>
    </source>
</evidence>
<dbReference type="PANTHER" id="PTHR42799">
    <property type="entry name" value="MITOCHONDRIAL PEPTIDE METHIONINE SULFOXIDE REDUCTASE"/>
    <property type="match status" value="1"/>
</dbReference>
<dbReference type="InterPro" id="IPR036509">
    <property type="entry name" value="Met_Sox_Rdtase_MsrA_sf"/>
</dbReference>
<evidence type="ECO:0000256" key="1">
    <source>
        <dbReference type="ARBA" id="ARBA00005591"/>
    </source>
</evidence>
<evidence type="ECO:0000313" key="9">
    <source>
        <dbReference type="EMBL" id="CAE2284841.1"/>
    </source>
</evidence>
<dbReference type="SUPFAM" id="SSF55068">
    <property type="entry name" value="Peptide methionine sulfoxide reductase"/>
    <property type="match status" value="1"/>
</dbReference>
<sequence length="276" mass="30174">MRATRGAFGACLSLAAAPASSFHALSRSGPATAAITGDLNPSRLARGRFPAGGSTTTALRGGFWKSFFGGGAYESKIDYEDLPHPCPELARAALEGRVVAVSEREPSLRAATFAGGCFWGLELYFQRLPGVVHTAVGYTQGREEEPTYDQVSAGATGHTEAVVVYYDPVDVSYEGLLDAFFERVDPTTVNGQGNDRGRQYRTGVYFNDEDQEGMARARFDEQARNRSPRPIATELRATSLFWPAEKYHQRYLERGGRFGTPQSAEKKCSDEIRCYG</sequence>
<dbReference type="Pfam" id="PF01625">
    <property type="entry name" value="PMSR"/>
    <property type="match status" value="1"/>
</dbReference>
<comment type="similarity">
    <text evidence="1">Belongs to the MsrA Met sulfoxide reductase family.</text>
</comment>
<gene>
    <name evidence="9" type="ORF">OAUR00152_LOCUS39761</name>
</gene>
<evidence type="ECO:0000256" key="3">
    <source>
        <dbReference type="ARBA" id="ARBA00023002"/>
    </source>
</evidence>
<keyword evidence="3" id="KW-0560">Oxidoreductase</keyword>
<evidence type="ECO:0000256" key="6">
    <source>
        <dbReference type="ARBA" id="ARBA00047806"/>
    </source>
</evidence>
<evidence type="ECO:0000256" key="5">
    <source>
        <dbReference type="ARBA" id="ARBA00030643"/>
    </source>
</evidence>
<reference evidence="9" key="1">
    <citation type="submission" date="2021-01" db="EMBL/GenBank/DDBJ databases">
        <authorList>
            <person name="Corre E."/>
            <person name="Pelletier E."/>
            <person name="Niang G."/>
            <person name="Scheremetjew M."/>
            <person name="Finn R."/>
            <person name="Kale V."/>
            <person name="Holt S."/>
            <person name="Cochrane G."/>
            <person name="Meng A."/>
            <person name="Brown T."/>
            <person name="Cohen L."/>
        </authorList>
    </citation>
    <scope>NUCLEOTIDE SEQUENCE</scope>
    <source>
        <strain evidence="9">Isolate 1302-5</strain>
    </source>
</reference>
<dbReference type="HAMAP" id="MF_01401">
    <property type="entry name" value="MsrA"/>
    <property type="match status" value="1"/>
</dbReference>
<dbReference type="FunFam" id="3.30.1060.10:FF:000002">
    <property type="entry name" value="Peptide methionine sulfoxide reductase"/>
    <property type="match status" value="1"/>
</dbReference>
<dbReference type="GO" id="GO:0034599">
    <property type="term" value="P:cellular response to oxidative stress"/>
    <property type="evidence" value="ECO:0007669"/>
    <property type="project" value="TreeGrafter"/>
</dbReference>